<evidence type="ECO:0000313" key="1">
    <source>
        <dbReference type="EMBL" id="KLO06000.1"/>
    </source>
</evidence>
<dbReference type="AlphaFoldDB" id="A0A0H2R2L4"/>
<dbReference type="InParanoid" id="A0A0H2R2L4"/>
<dbReference type="EMBL" id="KQ086247">
    <property type="protein sequence ID" value="KLO06000.1"/>
    <property type="molecule type" value="Genomic_DNA"/>
</dbReference>
<reference evidence="1 2" key="1">
    <citation type="submission" date="2015-04" db="EMBL/GenBank/DDBJ databases">
        <title>Complete genome sequence of Schizopora paradoxa KUC8140, a cosmopolitan wood degrader in East Asia.</title>
        <authorList>
            <consortium name="DOE Joint Genome Institute"/>
            <person name="Min B."/>
            <person name="Park H."/>
            <person name="Jang Y."/>
            <person name="Kim J.-J."/>
            <person name="Kim K.H."/>
            <person name="Pangilinan J."/>
            <person name="Lipzen A."/>
            <person name="Riley R."/>
            <person name="Grigoriev I.V."/>
            <person name="Spatafora J.W."/>
            <person name="Choi I.-G."/>
        </authorList>
    </citation>
    <scope>NUCLEOTIDE SEQUENCE [LARGE SCALE GENOMIC DNA]</scope>
    <source>
        <strain evidence="1 2">KUC8140</strain>
    </source>
</reference>
<gene>
    <name evidence="1" type="ORF">SCHPADRAFT_895814</name>
</gene>
<proteinExistence type="predicted"/>
<evidence type="ECO:0000313" key="2">
    <source>
        <dbReference type="Proteomes" id="UP000053477"/>
    </source>
</evidence>
<name>A0A0H2R2L4_9AGAM</name>
<accession>A0A0H2R2L4</accession>
<sequence>MHSNARMQSTHYDAPSDDNFSDNFNPLLSSFLHELQEDDAQTVYTYFSTWSTNYTMSNLPGPGRILGNLYSKAGSTLEKRIGKLVNKAAVKKYQQAVAMLRRYRMIEEIFEGDDWNEHEKACKILLICAKSDEISFQVEAFKEIVDFFLLFPSKKFSALYELGQRLDFIMVNWTDWYHRYRHILHHLW</sequence>
<dbReference type="OrthoDB" id="3322113at2759"/>
<dbReference type="Proteomes" id="UP000053477">
    <property type="component" value="Unassembled WGS sequence"/>
</dbReference>
<organism evidence="1 2">
    <name type="scientific">Schizopora paradoxa</name>
    <dbReference type="NCBI Taxonomy" id="27342"/>
    <lineage>
        <taxon>Eukaryota</taxon>
        <taxon>Fungi</taxon>
        <taxon>Dikarya</taxon>
        <taxon>Basidiomycota</taxon>
        <taxon>Agaricomycotina</taxon>
        <taxon>Agaricomycetes</taxon>
        <taxon>Hymenochaetales</taxon>
        <taxon>Schizoporaceae</taxon>
        <taxon>Schizopora</taxon>
    </lineage>
</organism>
<protein>
    <submittedName>
        <fullName evidence="1">Uncharacterized protein</fullName>
    </submittedName>
</protein>
<keyword evidence="2" id="KW-1185">Reference proteome</keyword>